<comment type="caution">
    <text evidence="6">The sequence shown here is derived from an EMBL/GenBank/DDBJ whole genome shotgun (WGS) entry which is preliminary data.</text>
</comment>
<dbReference type="Gene3D" id="3.40.50.11500">
    <property type="match status" value="1"/>
</dbReference>
<protein>
    <recommendedName>
        <fullName evidence="2">UDENN domain-containing protein</fullName>
    </recommendedName>
</protein>
<evidence type="ECO:0000313" key="4">
    <source>
        <dbReference type="EMBL" id="KAG2530473.1"/>
    </source>
</evidence>
<feature type="compositionally biased region" description="Low complexity" evidence="1">
    <location>
        <begin position="51"/>
        <end position="62"/>
    </location>
</feature>
<dbReference type="GO" id="GO:0031410">
    <property type="term" value="C:cytoplasmic vesicle"/>
    <property type="evidence" value="ECO:0007669"/>
    <property type="project" value="TreeGrafter"/>
</dbReference>
<dbReference type="InterPro" id="IPR037516">
    <property type="entry name" value="Tripartite_DENN"/>
</dbReference>
<dbReference type="InterPro" id="IPR001194">
    <property type="entry name" value="cDENN_dom"/>
</dbReference>
<reference evidence="7 8" key="2">
    <citation type="submission" date="2018-07" db="EMBL/GenBank/DDBJ databases">
        <title>Genome sequencing of oomycete isolates from Chile give support for New Zealand origin for Phytophthora kernoviae and make available the first Nothophytophthora sp. genome.</title>
        <authorList>
            <person name="Studholme D.J."/>
            <person name="Sanfuentes E."/>
            <person name="Panda P."/>
            <person name="Hill R."/>
            <person name="Sambles C."/>
            <person name="Grant M."/>
            <person name="Williams N.M."/>
            <person name="Mcdougal R.L."/>
        </authorList>
    </citation>
    <scope>NUCLEOTIDE SEQUENCE [LARGE SCALE GENOMIC DNA]</scope>
    <source>
        <strain evidence="5">Chile2</strain>
        <strain evidence="6">Chile4</strain>
    </source>
</reference>
<feature type="region of interest" description="Disordered" evidence="1">
    <location>
        <begin position="41"/>
        <end position="62"/>
    </location>
</feature>
<dbReference type="Proteomes" id="UP000285883">
    <property type="component" value="Unassembled WGS sequence"/>
</dbReference>
<dbReference type="PANTHER" id="PTHR12296:SF21">
    <property type="entry name" value="DENN DOMAIN-CONTAINING PROTEIN 3"/>
    <property type="match status" value="1"/>
</dbReference>
<reference evidence="3" key="1">
    <citation type="journal article" date="2015" name="Genom Data">
        <title>Genome sequences of six Phytophthora species associated with forests in New Zealand.</title>
        <authorList>
            <person name="Studholme D.J."/>
            <person name="McDougal R.L."/>
            <person name="Sambles C."/>
            <person name="Hansen E."/>
            <person name="Hardy G."/>
            <person name="Grant M."/>
            <person name="Ganley R.J."/>
            <person name="Williams N.M."/>
        </authorList>
    </citation>
    <scope>NUCLEOTIDE SEQUENCE</scope>
    <source>
        <strain evidence="3">NZFS 2646</strain>
        <strain evidence="4">NZFS 3630</strain>
    </source>
</reference>
<evidence type="ECO:0000256" key="1">
    <source>
        <dbReference type="SAM" id="MobiDB-lite"/>
    </source>
</evidence>
<organism evidence="6 7">
    <name type="scientific">Phytophthora kernoviae</name>
    <dbReference type="NCBI Taxonomy" id="325452"/>
    <lineage>
        <taxon>Eukaryota</taxon>
        <taxon>Sar</taxon>
        <taxon>Stramenopiles</taxon>
        <taxon>Oomycota</taxon>
        <taxon>Peronosporomycetes</taxon>
        <taxon>Peronosporales</taxon>
        <taxon>Peronosporaceae</taxon>
        <taxon>Phytophthora</taxon>
    </lineage>
</organism>
<dbReference type="Proteomes" id="UP000785171">
    <property type="component" value="Unassembled WGS sequence"/>
</dbReference>
<evidence type="ECO:0000313" key="3">
    <source>
        <dbReference type="EMBL" id="KAG2529545.1"/>
    </source>
</evidence>
<evidence type="ECO:0000313" key="7">
    <source>
        <dbReference type="Proteomes" id="UP000285624"/>
    </source>
</evidence>
<accession>A0A3R7KMG4</accession>
<dbReference type="SMART" id="SM00799">
    <property type="entry name" value="DENN"/>
    <property type="match status" value="1"/>
</dbReference>
<dbReference type="GO" id="GO:0032483">
    <property type="term" value="P:regulation of Rab protein signal transduction"/>
    <property type="evidence" value="ECO:0007669"/>
    <property type="project" value="TreeGrafter"/>
</dbReference>
<dbReference type="STRING" id="325452.A0A3R7KMG4"/>
<proteinExistence type="predicted"/>
<feature type="region of interest" description="Disordered" evidence="1">
    <location>
        <begin position="1"/>
        <end position="21"/>
    </location>
</feature>
<evidence type="ECO:0000259" key="2">
    <source>
        <dbReference type="PROSITE" id="PS50211"/>
    </source>
</evidence>
<dbReference type="InterPro" id="IPR051696">
    <property type="entry name" value="DENN_Domain_GEFs"/>
</dbReference>
<evidence type="ECO:0000313" key="5">
    <source>
        <dbReference type="EMBL" id="RLN31308.1"/>
    </source>
</evidence>
<dbReference type="EMBL" id="JPWV03000028">
    <property type="protein sequence ID" value="KAG2529545.1"/>
    <property type="molecule type" value="Genomic_DNA"/>
</dbReference>
<dbReference type="Proteomes" id="UP000285624">
    <property type="component" value="Unassembled WGS sequence"/>
</dbReference>
<name>A0A3R7KMG4_9STRA</name>
<feature type="domain" description="UDENN" evidence="2">
    <location>
        <begin position="174"/>
        <end position="614"/>
    </location>
</feature>
<dbReference type="EMBL" id="JPWU03000030">
    <property type="protein sequence ID" value="KAG2530473.1"/>
    <property type="molecule type" value="Genomic_DNA"/>
</dbReference>
<dbReference type="AlphaFoldDB" id="A0A3R7KMG4"/>
<gene>
    <name evidence="5" type="ORF">BBI17_002276</name>
    <name evidence="6" type="ORF">BBO99_00002352</name>
    <name evidence="3" type="ORF">JM16_002025</name>
    <name evidence="4" type="ORF">JM18_002130</name>
</gene>
<dbReference type="PANTHER" id="PTHR12296">
    <property type="entry name" value="DENN DOMAIN-CONTAINING PROTEIN 4"/>
    <property type="match status" value="1"/>
</dbReference>
<evidence type="ECO:0000313" key="8">
    <source>
        <dbReference type="Proteomes" id="UP000285883"/>
    </source>
</evidence>
<dbReference type="EMBL" id="MAYM02001007">
    <property type="protein sequence ID" value="RLN31308.1"/>
    <property type="molecule type" value="Genomic_DNA"/>
</dbReference>
<keyword evidence="7" id="KW-1185">Reference proteome</keyword>
<reference evidence="3" key="3">
    <citation type="submission" date="2020-06" db="EMBL/GenBank/DDBJ databases">
        <authorList>
            <person name="Studholme D.J."/>
        </authorList>
    </citation>
    <scope>NUCLEOTIDE SEQUENCE</scope>
    <source>
        <strain evidence="3">NZFS 2646</strain>
        <strain evidence="4">NZFS 3630</strain>
    </source>
</reference>
<dbReference type="InterPro" id="IPR043153">
    <property type="entry name" value="DENN_C"/>
</dbReference>
<feature type="compositionally biased region" description="Polar residues" evidence="1">
    <location>
        <begin position="12"/>
        <end position="21"/>
    </location>
</feature>
<evidence type="ECO:0000313" key="6">
    <source>
        <dbReference type="EMBL" id="RLN83171.1"/>
    </source>
</evidence>
<dbReference type="Proteomes" id="UP000792063">
    <property type="component" value="Unassembled WGS sequence"/>
</dbReference>
<dbReference type="Pfam" id="PF02141">
    <property type="entry name" value="DENN"/>
    <property type="match status" value="1"/>
</dbReference>
<sequence>MQPSVSYVHVAPTSNQETTYQEVDPAKQDEAEFESEFTWDLDATGGGDMESTAYDSESSIDSSVSRTSIRQINPHALAEQKKRELEQLTALSNEADEIYAFLAGELQRHALSKRSDDPDTVPHMLDVWVSAGEKYSDVITHVEASPLLRAKFLARFGRSLYVFASQVLKSTTKVYNYEELFYMTNARVYMVDSDLWRDSSALFTLDLAMETLSLASGKLTQASEELSALITATRSNDSQSEDGDDVSSVGSGDDDEVLAASALYDRYLFCLYLRANCLTTYGDVLAHYPIAFCEIIDLLTAKHTGAHNISIFSGDCMYPRKHSTLKATSANRKASATGLRTKRAGIADCIVVLSGKTTAAGIDISRSTSPSDVYGYLLTEKKVVLSSASRPILTHVAETLRALLYPFECQQVYIPLLPLSLVEFICAPVPFFMGIRSDLRLERLMAEGVILVDLDNNDIRLPPNEVLPILTDVKSRKLLHTLRKLSIWPASQRTRHSIGRGFNDNDRPIPASFVPSQSTDSDVGKVLQRHDDLTEKWSEIQNLFSVFATRLLKEVRKHCTKAPASPAFGGSSNETVVFDERGFLAMHPSLRDFCTHLFQTQLFQRSIENIWGFR</sequence>
<dbReference type="EMBL" id="MBDN02000039">
    <property type="protein sequence ID" value="RLN83171.1"/>
    <property type="molecule type" value="Genomic_DNA"/>
</dbReference>
<dbReference type="PROSITE" id="PS50211">
    <property type="entry name" value="DENN"/>
    <property type="match status" value="1"/>
</dbReference>